<dbReference type="InterPro" id="IPR025952">
    <property type="entry name" value="R3H-assoc_dom"/>
</dbReference>
<dbReference type="Pfam" id="PF13902">
    <property type="entry name" value="R3H-assoc"/>
    <property type="match status" value="1"/>
</dbReference>
<evidence type="ECO:0000313" key="3">
    <source>
        <dbReference type="Proteomes" id="UP001166093"/>
    </source>
</evidence>
<dbReference type="InterPro" id="IPR039629">
    <property type="entry name" value="R3HDM4"/>
</dbReference>
<dbReference type="Proteomes" id="UP001166093">
    <property type="component" value="Unassembled WGS sequence"/>
</dbReference>
<dbReference type="PROSITE" id="PS51061">
    <property type="entry name" value="R3H"/>
    <property type="match status" value="1"/>
</dbReference>
<evidence type="ECO:0000259" key="1">
    <source>
        <dbReference type="PROSITE" id="PS51061"/>
    </source>
</evidence>
<comment type="caution">
    <text evidence="2">The sequence shown here is derived from an EMBL/GenBank/DDBJ whole genome shotgun (WGS) entry which is preliminary data.</text>
</comment>
<name>A0ABS2XEQ6_POLSP</name>
<feature type="domain" description="R3H" evidence="1">
    <location>
        <begin position="223"/>
        <end position="286"/>
    </location>
</feature>
<dbReference type="PANTHER" id="PTHR32019">
    <property type="entry name" value="R3H DOMAIN-CONTAINING PROTEIN 4"/>
    <property type="match status" value="1"/>
</dbReference>
<feature type="non-terminal residue" evidence="2">
    <location>
        <position position="1"/>
    </location>
</feature>
<feature type="non-terminal residue" evidence="2">
    <location>
        <position position="304"/>
    </location>
</feature>
<keyword evidence="3" id="KW-1185">Reference proteome</keyword>
<dbReference type="InterPro" id="IPR036867">
    <property type="entry name" value="R3H_dom_sf"/>
</dbReference>
<dbReference type="InterPro" id="IPR001374">
    <property type="entry name" value="R3H_dom"/>
</dbReference>
<reference evidence="2" key="1">
    <citation type="journal article" date="2021" name="Cell">
        <title>Tracing the genetic footprints of vertebrate landing in non-teleost ray-finned fishes.</title>
        <authorList>
            <person name="Bi X."/>
            <person name="Wang K."/>
            <person name="Yang L."/>
            <person name="Pan H."/>
            <person name="Jiang H."/>
            <person name="Wei Q."/>
            <person name="Fang M."/>
            <person name="Yu H."/>
            <person name="Zhu C."/>
            <person name="Cai Y."/>
            <person name="He Y."/>
            <person name="Gan X."/>
            <person name="Zeng H."/>
            <person name="Yu D."/>
            <person name="Zhu Y."/>
            <person name="Jiang H."/>
            <person name="Qiu Q."/>
            <person name="Yang H."/>
            <person name="Zhang Y.E."/>
            <person name="Wang W."/>
            <person name="Zhu M."/>
            <person name="He S."/>
            <person name="Zhang G."/>
        </authorList>
    </citation>
    <scope>NUCLEOTIDE SEQUENCE</scope>
    <source>
        <strain evidence="2">Pddl_001</strain>
    </source>
</reference>
<dbReference type="Gene3D" id="3.30.1370.50">
    <property type="entry name" value="R3H-like domain"/>
    <property type="match status" value="1"/>
</dbReference>
<dbReference type="SUPFAM" id="SSF82708">
    <property type="entry name" value="R3H domain"/>
    <property type="match status" value="1"/>
</dbReference>
<accession>A0ABS2XEQ6</accession>
<sequence>MCAKCRENGLAVKKEEAFLILHELDPSGKGQCQWLYPSSACATTLRWKLTATQTTLFVRQGLGCLIDDCCSSLPCSPSKRVSLAKRKQYFINQAIRNSDLTPKAKGRKSQRRLENTRYLANLLERDECSKDEEEESEHTAPPSIFTEACINGNCVQLWNDFMNEQEKLLVYLEEKAKRKRSTKLPDKAENDRRKEYPAYTPKDSFQRIDRRLRAALKRKQIAMGTLEFLEEKLMGFFSAQPQSVFKAVLESSYERLLLHAICQYMDLVSASSDCDGKRQTEVVNKQEEFLPPGLLLSAYLEQMY</sequence>
<evidence type="ECO:0000313" key="2">
    <source>
        <dbReference type="EMBL" id="MBN3272644.1"/>
    </source>
</evidence>
<proteinExistence type="predicted"/>
<gene>
    <name evidence="2" type="primary">R3hdm4_0</name>
    <name evidence="2" type="ORF">GTO93_0008582</name>
</gene>
<dbReference type="PANTHER" id="PTHR32019:SF2">
    <property type="entry name" value="R3H DOMAIN-CONTAINING PROTEIN 4"/>
    <property type="match status" value="1"/>
</dbReference>
<protein>
    <submittedName>
        <fullName evidence="2">R3HD4 protein</fullName>
    </submittedName>
</protein>
<organism evidence="2 3">
    <name type="scientific">Polyodon spathula</name>
    <name type="common">North American paddlefish</name>
    <name type="synonym">Squalus spathula</name>
    <dbReference type="NCBI Taxonomy" id="7913"/>
    <lineage>
        <taxon>Eukaryota</taxon>
        <taxon>Metazoa</taxon>
        <taxon>Chordata</taxon>
        <taxon>Craniata</taxon>
        <taxon>Vertebrata</taxon>
        <taxon>Euteleostomi</taxon>
        <taxon>Actinopterygii</taxon>
        <taxon>Chondrostei</taxon>
        <taxon>Acipenseriformes</taxon>
        <taxon>Polyodontidae</taxon>
        <taxon>Polyodon</taxon>
    </lineage>
</organism>
<dbReference type="EMBL" id="JAAWVQ010022641">
    <property type="protein sequence ID" value="MBN3272644.1"/>
    <property type="molecule type" value="Genomic_DNA"/>
</dbReference>